<accession>A0A226BWM7</accession>
<reference evidence="1 2" key="1">
    <citation type="submission" date="2017-06" db="EMBL/GenBank/DDBJ databases">
        <title>Draft Genome Sequence of Natranaerobius trueperi halophilic, alkalithermophilic bacteria from soda lakes.</title>
        <authorList>
            <person name="Zhao B."/>
        </authorList>
    </citation>
    <scope>NUCLEOTIDE SEQUENCE [LARGE SCALE GENOMIC DNA]</scope>
    <source>
        <strain evidence="1 2">DSM 18760</strain>
    </source>
</reference>
<name>A0A226BWM7_9FIRM</name>
<protein>
    <submittedName>
        <fullName evidence="1">Uncharacterized protein</fullName>
    </submittedName>
</protein>
<evidence type="ECO:0000313" key="2">
    <source>
        <dbReference type="Proteomes" id="UP000214588"/>
    </source>
</evidence>
<organism evidence="1 2">
    <name type="scientific">Natranaerobius trueperi</name>
    <dbReference type="NCBI Taxonomy" id="759412"/>
    <lineage>
        <taxon>Bacteria</taxon>
        <taxon>Bacillati</taxon>
        <taxon>Bacillota</taxon>
        <taxon>Clostridia</taxon>
        <taxon>Natranaerobiales</taxon>
        <taxon>Natranaerobiaceae</taxon>
        <taxon>Natranaerobius</taxon>
    </lineage>
</organism>
<dbReference type="EMBL" id="NIQC01000020">
    <property type="protein sequence ID" value="OWZ83365.1"/>
    <property type="molecule type" value="Genomic_DNA"/>
</dbReference>
<evidence type="ECO:0000313" key="1">
    <source>
        <dbReference type="EMBL" id="OWZ83365.1"/>
    </source>
</evidence>
<dbReference type="RefSeq" id="WP_089023963.1">
    <property type="nucleotide sequence ID" value="NZ_NIQC01000020.1"/>
</dbReference>
<dbReference type="Proteomes" id="UP000214588">
    <property type="component" value="Unassembled WGS sequence"/>
</dbReference>
<keyword evidence="2" id="KW-1185">Reference proteome</keyword>
<sequence length="182" mass="20360">MDKQITEFTYIDLEGTASLTELNAICHTGSFIADCPVMEDGEIASETQLIEIGKYCCYFVPGSDVITGDLYNLIDMADSISGDCLWAVERLVDEDGILKEDYSLRSGVLFIDWFEIVPQYDELKEKAMDVLIRVLGTSASAVGYIVDYDNSENELTGPFLGKFDFVMQETNSKGSLWLRKQV</sequence>
<dbReference type="AlphaFoldDB" id="A0A226BWM7"/>
<proteinExistence type="predicted"/>
<comment type="caution">
    <text evidence="1">The sequence shown here is derived from an EMBL/GenBank/DDBJ whole genome shotgun (WGS) entry which is preliminary data.</text>
</comment>
<gene>
    <name evidence="1" type="ORF">CDO51_09095</name>
</gene>